<dbReference type="Gene3D" id="3.40.50.150">
    <property type="entry name" value="Vaccinia Virus protein VP39"/>
    <property type="match status" value="1"/>
</dbReference>
<dbReference type="InterPro" id="IPR052356">
    <property type="entry name" value="Thiol_S-MT"/>
</dbReference>
<dbReference type="GO" id="GO:0008757">
    <property type="term" value="F:S-adenosylmethionine-dependent methyltransferase activity"/>
    <property type="evidence" value="ECO:0007669"/>
    <property type="project" value="InterPro"/>
</dbReference>
<evidence type="ECO:0000313" key="2">
    <source>
        <dbReference type="EMBL" id="PRZ42703.1"/>
    </source>
</evidence>
<protein>
    <submittedName>
        <fullName evidence="2">Methyltransferase family protein</fullName>
    </submittedName>
</protein>
<keyword evidence="2" id="KW-0489">Methyltransferase</keyword>
<dbReference type="Proteomes" id="UP000237752">
    <property type="component" value="Unassembled WGS sequence"/>
</dbReference>
<dbReference type="InterPro" id="IPR013216">
    <property type="entry name" value="Methyltransf_11"/>
</dbReference>
<evidence type="ECO:0000259" key="1">
    <source>
        <dbReference type="Pfam" id="PF08241"/>
    </source>
</evidence>
<dbReference type="InterPro" id="IPR029063">
    <property type="entry name" value="SAM-dependent_MTases_sf"/>
</dbReference>
<dbReference type="PANTHER" id="PTHR45036:SF1">
    <property type="entry name" value="METHYLTRANSFERASE LIKE 7A"/>
    <property type="match status" value="1"/>
</dbReference>
<organism evidence="2 3">
    <name type="scientific">Antricoccus suffuscus</name>
    <dbReference type="NCBI Taxonomy" id="1629062"/>
    <lineage>
        <taxon>Bacteria</taxon>
        <taxon>Bacillati</taxon>
        <taxon>Actinomycetota</taxon>
        <taxon>Actinomycetes</taxon>
        <taxon>Geodermatophilales</taxon>
        <taxon>Antricoccaceae</taxon>
        <taxon>Antricoccus</taxon>
    </lineage>
</organism>
<dbReference type="PANTHER" id="PTHR45036">
    <property type="entry name" value="METHYLTRANSFERASE LIKE 7B"/>
    <property type="match status" value="1"/>
</dbReference>
<dbReference type="SUPFAM" id="SSF53335">
    <property type="entry name" value="S-adenosyl-L-methionine-dependent methyltransferases"/>
    <property type="match status" value="1"/>
</dbReference>
<dbReference type="RefSeq" id="WP_106348246.1">
    <property type="nucleotide sequence ID" value="NZ_PVUE01000004.1"/>
</dbReference>
<gene>
    <name evidence="2" type="ORF">CLV47_10447</name>
</gene>
<reference evidence="2 3" key="1">
    <citation type="submission" date="2018-03" db="EMBL/GenBank/DDBJ databases">
        <title>Genomic Encyclopedia of Archaeal and Bacterial Type Strains, Phase II (KMG-II): from individual species to whole genera.</title>
        <authorList>
            <person name="Goeker M."/>
        </authorList>
    </citation>
    <scope>NUCLEOTIDE SEQUENCE [LARGE SCALE GENOMIC DNA]</scope>
    <source>
        <strain evidence="2 3">DSM 100065</strain>
    </source>
</reference>
<dbReference type="OrthoDB" id="9797252at2"/>
<dbReference type="AlphaFoldDB" id="A0A2T1A290"/>
<accession>A0A2T1A290</accession>
<sequence length="206" mass="22649">MGTYTDRILPRFMDRVMRNEEFGRIRARVADGLSGQVLEIGFGSGLNVRYYPTAVDRVLAVEPAMKGRELAERRIAAGKVPVEYVGLDGQKLDVPDASVDHVLTTWTLCTIPDAGLALAEIARVLRPGGALHFAEHGRSPDSKVARWQDRLTPIQRRIAGGCHLNRAIEDLIGASSLELTSLTNYYVESPKPLGYMYEGVATKTPN</sequence>
<proteinExistence type="predicted"/>
<keyword evidence="2" id="KW-0808">Transferase</keyword>
<dbReference type="CDD" id="cd02440">
    <property type="entry name" value="AdoMet_MTases"/>
    <property type="match status" value="1"/>
</dbReference>
<dbReference type="Pfam" id="PF08241">
    <property type="entry name" value="Methyltransf_11"/>
    <property type="match status" value="1"/>
</dbReference>
<comment type="caution">
    <text evidence="2">The sequence shown here is derived from an EMBL/GenBank/DDBJ whole genome shotgun (WGS) entry which is preliminary data.</text>
</comment>
<feature type="domain" description="Methyltransferase type 11" evidence="1">
    <location>
        <begin position="38"/>
        <end position="132"/>
    </location>
</feature>
<evidence type="ECO:0000313" key="3">
    <source>
        <dbReference type="Proteomes" id="UP000237752"/>
    </source>
</evidence>
<dbReference type="EMBL" id="PVUE01000004">
    <property type="protein sequence ID" value="PRZ42703.1"/>
    <property type="molecule type" value="Genomic_DNA"/>
</dbReference>
<keyword evidence="3" id="KW-1185">Reference proteome</keyword>
<dbReference type="GO" id="GO:0032259">
    <property type="term" value="P:methylation"/>
    <property type="evidence" value="ECO:0007669"/>
    <property type="project" value="UniProtKB-KW"/>
</dbReference>
<name>A0A2T1A290_9ACTN</name>